<dbReference type="PANTHER" id="PTHR11482">
    <property type="entry name" value="ARGININE/DIAMINOPIMELATE/ORNITHINE DECARBOXYLASE"/>
    <property type="match status" value="1"/>
</dbReference>
<comment type="caution">
    <text evidence="2">The sequence shown here is derived from an EMBL/GenBank/DDBJ whole genome shotgun (WGS) entry which is preliminary data.</text>
</comment>
<sequence>MPRVPIPKEHGGREAALYSGCHSRQVELEQVLGMGMVPSSIIYTNPCKPTSHIQHAARHGGRGQLLTFHSKEELTKGAQHCPGPGGHRKLVYYLNEGHYGTFHLLIREPVPRMPIVVKELYSEPPLFLCTLYSPTCNAFDKLFLGEGAVA</sequence>
<dbReference type="SUPFAM" id="SSF50621">
    <property type="entry name" value="Alanine racemase C-terminal domain-like"/>
    <property type="match status" value="1"/>
</dbReference>
<protein>
    <recommendedName>
        <fullName evidence="1">Orn/DAP/Arg decarboxylase 2 N-terminal domain-containing protein</fullName>
    </recommendedName>
</protein>
<dbReference type="InterPro" id="IPR022644">
    <property type="entry name" value="De-COase2_N"/>
</dbReference>
<evidence type="ECO:0000259" key="1">
    <source>
        <dbReference type="Pfam" id="PF02784"/>
    </source>
</evidence>
<dbReference type="Gene3D" id="3.20.20.10">
    <property type="entry name" value="Alanine racemase"/>
    <property type="match status" value="1"/>
</dbReference>
<dbReference type="Gene3D" id="2.40.37.10">
    <property type="entry name" value="Lyase, Ornithine Decarboxylase, Chain A, domain 1"/>
    <property type="match status" value="1"/>
</dbReference>
<evidence type="ECO:0000313" key="3">
    <source>
        <dbReference type="Proteomes" id="UP000551758"/>
    </source>
</evidence>
<gene>
    <name evidence="2" type="ORF">HPG69_014649</name>
</gene>
<feature type="domain" description="Orn/DAP/Arg decarboxylase 2 N-terminal" evidence="1">
    <location>
        <begin position="25"/>
        <end position="83"/>
    </location>
</feature>
<accession>A0A7J7E3W9</accession>
<dbReference type="GO" id="GO:0003824">
    <property type="term" value="F:catalytic activity"/>
    <property type="evidence" value="ECO:0007669"/>
    <property type="project" value="InterPro"/>
</dbReference>
<dbReference type="EMBL" id="JACDTQ010004225">
    <property type="protein sequence ID" value="KAF5910417.1"/>
    <property type="molecule type" value="Genomic_DNA"/>
</dbReference>
<proteinExistence type="predicted"/>
<organism evidence="2 3">
    <name type="scientific">Diceros bicornis minor</name>
    <name type="common">South-central black rhinoceros</name>
    <dbReference type="NCBI Taxonomy" id="77932"/>
    <lineage>
        <taxon>Eukaryota</taxon>
        <taxon>Metazoa</taxon>
        <taxon>Chordata</taxon>
        <taxon>Craniata</taxon>
        <taxon>Vertebrata</taxon>
        <taxon>Euteleostomi</taxon>
        <taxon>Mammalia</taxon>
        <taxon>Eutheria</taxon>
        <taxon>Laurasiatheria</taxon>
        <taxon>Perissodactyla</taxon>
        <taxon>Rhinocerotidae</taxon>
        <taxon>Diceros</taxon>
    </lineage>
</organism>
<dbReference type="PANTHER" id="PTHR11482:SF57">
    <property type="entry name" value="GENE MODEL 853, (NCBI)"/>
    <property type="match status" value="1"/>
</dbReference>
<dbReference type="Proteomes" id="UP000551758">
    <property type="component" value="Unassembled WGS sequence"/>
</dbReference>
<dbReference type="Pfam" id="PF02784">
    <property type="entry name" value="Orn_Arg_deC_N"/>
    <property type="match status" value="1"/>
</dbReference>
<dbReference type="GO" id="GO:0033387">
    <property type="term" value="P:putrescine biosynthetic process from arginine, via ornithine"/>
    <property type="evidence" value="ECO:0007669"/>
    <property type="project" value="TreeGrafter"/>
</dbReference>
<dbReference type="GO" id="GO:0005737">
    <property type="term" value="C:cytoplasm"/>
    <property type="evidence" value="ECO:0007669"/>
    <property type="project" value="TreeGrafter"/>
</dbReference>
<reference evidence="2 3" key="1">
    <citation type="journal article" date="2020" name="Mol. Biol. Evol.">
        <title>Interspecific Gene Flow and the Evolution of Specialization in Black and White Rhinoceros.</title>
        <authorList>
            <person name="Moodley Y."/>
            <person name="Westbury M.V."/>
            <person name="Russo I.M."/>
            <person name="Gopalakrishnan S."/>
            <person name="Rakotoarivelo A."/>
            <person name="Olsen R.A."/>
            <person name="Prost S."/>
            <person name="Tunstall T."/>
            <person name="Ryder O.A."/>
            <person name="Dalen L."/>
            <person name="Bruford M.W."/>
        </authorList>
    </citation>
    <scope>NUCLEOTIDE SEQUENCE [LARGE SCALE GENOMIC DNA]</scope>
    <source>
        <strain evidence="2">SBR-YM</strain>
        <tissue evidence="2">Skin</tissue>
    </source>
</reference>
<dbReference type="InterPro" id="IPR029066">
    <property type="entry name" value="PLP-binding_barrel"/>
</dbReference>
<evidence type="ECO:0000313" key="2">
    <source>
        <dbReference type="EMBL" id="KAF5910417.1"/>
    </source>
</evidence>
<keyword evidence="3" id="KW-1185">Reference proteome</keyword>
<dbReference type="SUPFAM" id="SSF51419">
    <property type="entry name" value="PLP-binding barrel"/>
    <property type="match status" value="1"/>
</dbReference>
<dbReference type="InterPro" id="IPR002433">
    <property type="entry name" value="Orn_de-COase"/>
</dbReference>
<dbReference type="AlphaFoldDB" id="A0A7J7E3W9"/>
<name>A0A7J7E3W9_DICBM</name>
<dbReference type="InterPro" id="IPR009006">
    <property type="entry name" value="Ala_racemase/Decarboxylase_C"/>
</dbReference>